<dbReference type="PANTHER" id="PTHR12011">
    <property type="entry name" value="ADHESION G-PROTEIN COUPLED RECEPTOR"/>
    <property type="match status" value="1"/>
</dbReference>
<dbReference type="InterPro" id="IPR057244">
    <property type="entry name" value="GAIN_B"/>
</dbReference>
<feature type="transmembrane region" description="Helical" evidence="7">
    <location>
        <begin position="783"/>
        <end position="806"/>
    </location>
</feature>
<dbReference type="Pfam" id="PF13927">
    <property type="entry name" value="Ig_3"/>
    <property type="match status" value="1"/>
</dbReference>
<evidence type="ECO:0000256" key="3">
    <source>
        <dbReference type="ARBA" id="ARBA00022692"/>
    </source>
</evidence>
<sequence length="854" mass="93456">MNSLLGVLLISLQIYPGTSVYGQRIYESSRSERVNNGDRLVLNCSDRNLDQFQGNANFTWKKNSVTIPNDDPRLNADGKGTLLLEHVRQRDSGQYTCTFGSADVFSISNMTLFVIGRTSPNSPTTKVMHYRKHSAQRGNDPSNGVTSTSSVAETAMTSLIASHTRLVYSVTIKSSTTRSVILSSVTTSRAQKHSVTTSYVTRSSITTIRVTTNSVKSRYITTGSATTNPVITSSITTSNVRKSSILASRVTTNSAATGSVMAGSVMKSRIMAISVTTNDDTKSSVVKSNVTISCVTTNSTTSGGVTRSSVTRSSVTTSRVMIISVKTNGDTKSNVAKNRVATSPVTTNGVKKSNVTTISITRRGDTPSSVSMVLYTTAIVATKQPSPSPRLFTQTTTNLISSLQLQYQLSHTQVEALLIGDKPTNISTVLTELVKLTKPGNELKVNASELSLSLDILEKLVTYNSLENHTAITTPADQRNVLEVASNLLNEENVETWLMLEENQGNIIGLLLKTMEEFGSQVSSQLGRSINSTSFVLLSRNIAFRVDRLNRNETLHVNFAQHGATFFAPGSMFLDPPGSRVSTIVYKTLHNVFRLKEKGFSEAQKEGGKLQTIGSSIISATVLPTPKFPLAKPVKLVFKRNNQSRNLIGQCVFWEIGRSQRTWLTRGCTRVDHESNAKVTTCECDHLTIFAILMKNKPVQAQHQHNLEYISTIGCACSLLFLLLTFTVVVLCWKQVKSIRVIMLLNLCVAIAASCFLIILVGYAKKKEMLCTVTAVSLHYWTFVVPVAIIVLVSGVLVFVIVTEALKVERQKSAKSTFLIKNIRTVCNHVIFHLSVNAISKYVSYFINLTNNDN</sequence>
<dbReference type="Proteomes" id="UP001159428">
    <property type="component" value="Unassembled WGS sequence"/>
</dbReference>
<feature type="transmembrane region" description="Helical" evidence="7">
    <location>
        <begin position="744"/>
        <end position="763"/>
    </location>
</feature>
<keyword evidence="5 7" id="KW-0472">Membrane</keyword>
<dbReference type="SUPFAM" id="SSF48726">
    <property type="entry name" value="Immunoglobulin"/>
    <property type="match status" value="1"/>
</dbReference>
<comment type="caution">
    <text evidence="11">The sequence shown here is derived from an EMBL/GenBank/DDBJ whole genome shotgun (WGS) entry which is preliminary data.</text>
</comment>
<comment type="similarity">
    <text evidence="2">Belongs to the G-protein coupled receptor 2 family. Adhesion G-protein coupled receptor (ADGR) subfamily.</text>
</comment>
<dbReference type="EMBL" id="CALNXJ010000001">
    <property type="protein sequence ID" value="CAH3031300.1"/>
    <property type="molecule type" value="Genomic_DNA"/>
</dbReference>
<dbReference type="PANTHER" id="PTHR12011:SF347">
    <property type="entry name" value="FI21270P1-RELATED"/>
    <property type="match status" value="1"/>
</dbReference>
<evidence type="ECO:0000313" key="12">
    <source>
        <dbReference type="Proteomes" id="UP001159428"/>
    </source>
</evidence>
<name>A0AAU9VME1_9CNID</name>
<gene>
    <name evidence="11" type="ORF">PMEA_00001304</name>
</gene>
<dbReference type="InterPro" id="IPR003598">
    <property type="entry name" value="Ig_sub2"/>
</dbReference>
<dbReference type="InterPro" id="IPR000203">
    <property type="entry name" value="GPS"/>
</dbReference>
<feature type="signal peptide" evidence="8">
    <location>
        <begin position="1"/>
        <end position="19"/>
    </location>
</feature>
<dbReference type="Gene3D" id="2.60.220.50">
    <property type="match status" value="1"/>
</dbReference>
<dbReference type="SMART" id="SM00303">
    <property type="entry name" value="GPS"/>
    <property type="match status" value="1"/>
</dbReference>
<keyword evidence="6" id="KW-1015">Disulfide bond</keyword>
<dbReference type="PROSITE" id="PS50221">
    <property type="entry name" value="GAIN_B"/>
    <property type="match status" value="1"/>
</dbReference>
<reference evidence="11 12" key="1">
    <citation type="submission" date="2022-05" db="EMBL/GenBank/DDBJ databases">
        <authorList>
            <consortium name="Genoscope - CEA"/>
            <person name="William W."/>
        </authorList>
    </citation>
    <scope>NUCLEOTIDE SEQUENCE [LARGE SCALE GENOMIC DNA]</scope>
</reference>
<feature type="domain" description="Ig-like" evidence="10">
    <location>
        <begin position="16"/>
        <end position="108"/>
    </location>
</feature>
<evidence type="ECO:0000256" key="8">
    <source>
        <dbReference type="SAM" id="SignalP"/>
    </source>
</evidence>
<dbReference type="Pfam" id="PF16489">
    <property type="entry name" value="GAIN"/>
    <property type="match status" value="1"/>
</dbReference>
<evidence type="ECO:0000259" key="10">
    <source>
        <dbReference type="PROSITE" id="PS50835"/>
    </source>
</evidence>
<dbReference type="InterPro" id="IPR032471">
    <property type="entry name" value="AGRL2-4_GAIN_subdom_A"/>
</dbReference>
<dbReference type="InterPro" id="IPR013783">
    <property type="entry name" value="Ig-like_fold"/>
</dbReference>
<keyword evidence="8" id="KW-0732">Signal</keyword>
<protein>
    <submittedName>
        <fullName evidence="11">Uncharacterized protein</fullName>
    </submittedName>
</protein>
<dbReference type="InterPro" id="IPR046338">
    <property type="entry name" value="GAIN_dom_sf"/>
</dbReference>
<proteinExistence type="inferred from homology"/>
<dbReference type="SMART" id="SM00408">
    <property type="entry name" value="IGc2"/>
    <property type="match status" value="1"/>
</dbReference>
<dbReference type="Pfam" id="PF00002">
    <property type="entry name" value="7tm_2"/>
    <property type="match status" value="1"/>
</dbReference>
<dbReference type="AlphaFoldDB" id="A0AAU9VME1"/>
<dbReference type="InterPro" id="IPR036179">
    <property type="entry name" value="Ig-like_dom_sf"/>
</dbReference>
<keyword evidence="3 7" id="KW-0812">Transmembrane</keyword>
<dbReference type="PROSITE" id="PS50835">
    <property type="entry name" value="IG_LIKE"/>
    <property type="match status" value="1"/>
</dbReference>
<evidence type="ECO:0000256" key="4">
    <source>
        <dbReference type="ARBA" id="ARBA00022989"/>
    </source>
</evidence>
<feature type="chain" id="PRO_5043370188" evidence="8">
    <location>
        <begin position="20"/>
        <end position="854"/>
    </location>
</feature>
<dbReference type="InterPro" id="IPR003599">
    <property type="entry name" value="Ig_sub"/>
</dbReference>
<evidence type="ECO:0000259" key="9">
    <source>
        <dbReference type="PROSITE" id="PS50221"/>
    </source>
</evidence>
<dbReference type="InterPro" id="IPR007110">
    <property type="entry name" value="Ig-like_dom"/>
</dbReference>
<evidence type="ECO:0000256" key="2">
    <source>
        <dbReference type="ARBA" id="ARBA00007343"/>
    </source>
</evidence>
<dbReference type="SMART" id="SM00409">
    <property type="entry name" value="IG"/>
    <property type="match status" value="1"/>
</dbReference>
<evidence type="ECO:0000313" key="11">
    <source>
        <dbReference type="EMBL" id="CAH3031300.1"/>
    </source>
</evidence>
<comment type="subcellular location">
    <subcellularLocation>
        <location evidence="1">Membrane</location>
        <topology evidence="1">Multi-pass membrane protein</topology>
    </subcellularLocation>
</comment>
<dbReference type="GO" id="GO:0005886">
    <property type="term" value="C:plasma membrane"/>
    <property type="evidence" value="ECO:0007669"/>
    <property type="project" value="TreeGrafter"/>
</dbReference>
<evidence type="ECO:0000256" key="1">
    <source>
        <dbReference type="ARBA" id="ARBA00004141"/>
    </source>
</evidence>
<keyword evidence="4 7" id="KW-1133">Transmembrane helix</keyword>
<evidence type="ECO:0000256" key="6">
    <source>
        <dbReference type="ARBA" id="ARBA00023157"/>
    </source>
</evidence>
<accession>A0AAU9VME1</accession>
<dbReference type="InterPro" id="IPR000832">
    <property type="entry name" value="GPCR_2_secretin-like"/>
</dbReference>
<organism evidence="11 12">
    <name type="scientific">Pocillopora meandrina</name>
    <dbReference type="NCBI Taxonomy" id="46732"/>
    <lineage>
        <taxon>Eukaryota</taxon>
        <taxon>Metazoa</taxon>
        <taxon>Cnidaria</taxon>
        <taxon>Anthozoa</taxon>
        <taxon>Hexacorallia</taxon>
        <taxon>Scleractinia</taxon>
        <taxon>Astrocoeniina</taxon>
        <taxon>Pocilloporidae</taxon>
        <taxon>Pocillopora</taxon>
    </lineage>
</organism>
<dbReference type="Gene3D" id="2.60.40.10">
    <property type="entry name" value="Immunoglobulins"/>
    <property type="match status" value="1"/>
</dbReference>
<dbReference type="Gene3D" id="1.25.40.610">
    <property type="match status" value="1"/>
</dbReference>
<dbReference type="Pfam" id="PF01825">
    <property type="entry name" value="GPS"/>
    <property type="match status" value="1"/>
</dbReference>
<evidence type="ECO:0000256" key="7">
    <source>
        <dbReference type="SAM" id="Phobius"/>
    </source>
</evidence>
<feature type="domain" description="GAIN-B" evidence="9">
    <location>
        <begin position="533"/>
        <end position="700"/>
    </location>
</feature>
<feature type="transmembrane region" description="Helical" evidence="7">
    <location>
        <begin position="709"/>
        <end position="732"/>
    </location>
</feature>
<keyword evidence="12" id="KW-1185">Reference proteome</keyword>
<evidence type="ECO:0000256" key="5">
    <source>
        <dbReference type="ARBA" id="ARBA00023136"/>
    </source>
</evidence>